<dbReference type="InterPro" id="IPR021183">
    <property type="entry name" value="NatA_aux_su"/>
</dbReference>
<keyword evidence="2" id="KW-0802">TPR repeat</keyword>
<dbReference type="EMBL" id="CAJOBD010002655">
    <property type="protein sequence ID" value="CAF3898170.1"/>
    <property type="molecule type" value="Genomic_DNA"/>
</dbReference>
<accession>A0A819HJZ6</accession>
<evidence type="ECO:0000256" key="2">
    <source>
        <dbReference type="ARBA" id="ARBA00022803"/>
    </source>
</evidence>
<evidence type="ECO:0000313" key="4">
    <source>
        <dbReference type="Proteomes" id="UP000663836"/>
    </source>
</evidence>
<sequence length="143" mass="16928">MTTNSQHFEIFAKVIRFYLERGFDKRVPLLFQFVKFLYGTPENNSENSIEEIESVTNLFWLQFYFVQHYDYLSDTNKTFEYIDQVICDISTLHVGDYQTAASWMDETQLFDTADQYVNCKCTKYFLCANHINTALEIAGKFIQ</sequence>
<evidence type="ECO:0000256" key="1">
    <source>
        <dbReference type="ARBA" id="ARBA00022737"/>
    </source>
</evidence>
<dbReference type="GO" id="GO:0031415">
    <property type="term" value="C:NatA complex"/>
    <property type="evidence" value="ECO:0007669"/>
    <property type="project" value="TreeGrafter"/>
</dbReference>
<dbReference type="PANTHER" id="PTHR22767:SF2">
    <property type="entry name" value="N(ALPHA)-ACETYLTRANSFERASE 15_16, ISOFORM A"/>
    <property type="match status" value="1"/>
</dbReference>
<feature type="non-terminal residue" evidence="3">
    <location>
        <position position="1"/>
    </location>
</feature>
<evidence type="ECO:0000313" key="3">
    <source>
        <dbReference type="EMBL" id="CAF3898170.1"/>
    </source>
</evidence>
<dbReference type="Pfam" id="PF12569">
    <property type="entry name" value="NatA_aux_su"/>
    <property type="match status" value="1"/>
</dbReference>
<name>A0A819HJZ6_9BILA</name>
<dbReference type="Proteomes" id="UP000663836">
    <property type="component" value="Unassembled WGS sequence"/>
</dbReference>
<dbReference type="AlphaFoldDB" id="A0A819HJZ6"/>
<reference evidence="3" key="1">
    <citation type="submission" date="2021-02" db="EMBL/GenBank/DDBJ databases">
        <authorList>
            <person name="Nowell W R."/>
        </authorList>
    </citation>
    <scope>NUCLEOTIDE SEQUENCE</scope>
</reference>
<dbReference type="PANTHER" id="PTHR22767">
    <property type="entry name" value="N-TERMINAL ACETYLTRANSFERASE-RELATED"/>
    <property type="match status" value="1"/>
</dbReference>
<proteinExistence type="predicted"/>
<comment type="caution">
    <text evidence="3">The sequence shown here is derived from an EMBL/GenBank/DDBJ whole genome shotgun (WGS) entry which is preliminary data.</text>
</comment>
<organism evidence="3 4">
    <name type="scientific">Rotaria sordida</name>
    <dbReference type="NCBI Taxonomy" id="392033"/>
    <lineage>
        <taxon>Eukaryota</taxon>
        <taxon>Metazoa</taxon>
        <taxon>Spiralia</taxon>
        <taxon>Gnathifera</taxon>
        <taxon>Rotifera</taxon>
        <taxon>Eurotatoria</taxon>
        <taxon>Bdelloidea</taxon>
        <taxon>Philodinida</taxon>
        <taxon>Philodinidae</taxon>
        <taxon>Rotaria</taxon>
    </lineage>
</organism>
<gene>
    <name evidence="3" type="ORF">JBS370_LOCUS20730</name>
</gene>
<dbReference type="Gene3D" id="1.25.40.1040">
    <property type="match status" value="1"/>
</dbReference>
<keyword evidence="1" id="KW-0677">Repeat</keyword>
<protein>
    <submittedName>
        <fullName evidence="3">Uncharacterized protein</fullName>
    </submittedName>
</protein>